<evidence type="ECO:0000256" key="1">
    <source>
        <dbReference type="SAM" id="Coils"/>
    </source>
</evidence>
<dbReference type="AlphaFoldDB" id="C7BTX2"/>
<dbReference type="eggNOG" id="COG2110">
    <property type="taxonomic scope" value="Bacteria"/>
</dbReference>
<dbReference type="InterPro" id="IPR003458">
    <property type="entry name" value="Phage_T4_Gp38_tail_assem"/>
</dbReference>
<dbReference type="PANTHER" id="PTHR34413:SF2">
    <property type="entry name" value="PROPHAGE TAIL FIBER ASSEMBLY PROTEIN HOMOLOG TFAE-RELATED"/>
    <property type="match status" value="1"/>
</dbReference>
<protein>
    <submittedName>
        <fullName evidence="2">Lambdoid prophage e14 tail fiber assembly protein-like protein</fullName>
    </submittedName>
</protein>
<feature type="coiled-coil region" evidence="1">
    <location>
        <begin position="128"/>
        <end position="155"/>
    </location>
</feature>
<dbReference type="Pfam" id="PF02413">
    <property type="entry name" value="Caudo_TAP"/>
    <property type="match status" value="1"/>
</dbReference>
<dbReference type="InterPro" id="IPR051220">
    <property type="entry name" value="TFA_Chaperone"/>
</dbReference>
<proteinExistence type="predicted"/>
<keyword evidence="1" id="KW-0175">Coiled coil</keyword>
<accession>C7BTX2</accession>
<organism evidence="2 3">
    <name type="scientific">Photorhabdus asymbiotica subsp. asymbiotica (strain ATCC 43949 / 3105-77)</name>
    <name type="common">Xenorhabdus luminescens (strain 2)</name>
    <dbReference type="NCBI Taxonomy" id="553480"/>
    <lineage>
        <taxon>Bacteria</taxon>
        <taxon>Pseudomonadati</taxon>
        <taxon>Pseudomonadota</taxon>
        <taxon>Gammaproteobacteria</taxon>
        <taxon>Enterobacterales</taxon>
        <taxon>Morganellaceae</taxon>
        <taxon>Photorhabdus</taxon>
    </lineage>
</organism>
<evidence type="ECO:0000313" key="2">
    <source>
        <dbReference type="EMBL" id="CAQ82107.1"/>
    </source>
</evidence>
<gene>
    <name evidence="2" type="primary">tfaE</name>
    <name evidence="2" type="ordered locus">PAU_00014</name>
</gene>
<evidence type="ECO:0000313" key="3">
    <source>
        <dbReference type="Proteomes" id="UP000002747"/>
    </source>
</evidence>
<dbReference type="STRING" id="291112.PAU_00014"/>
<dbReference type="Proteomes" id="UP000002747">
    <property type="component" value="Chromosome"/>
</dbReference>
<dbReference type="PANTHER" id="PTHR34413">
    <property type="entry name" value="PROPHAGE TAIL FIBER ASSEMBLY PROTEIN HOMOLOG TFAE-RELATED-RELATED"/>
    <property type="match status" value="1"/>
</dbReference>
<dbReference type="EMBL" id="FM162591">
    <property type="protein sequence ID" value="CAQ82107.1"/>
    <property type="molecule type" value="Genomic_DNA"/>
</dbReference>
<dbReference type="KEGG" id="pay:PAU_00014"/>
<name>C7BTX2_PHOAA</name>
<sequence>MMNKAVLVLDENNIAISTGSIIVFNYDAITLEYLNSTDEHLSVGIGLPANSCTDAPPNAQEGYVACRSSDLTGWQVVPDYRGKIAYNTQTGEQKEIIKPGELPGELTFKQPVTDFDKWDGEKWVTDIEAQKVSQIEQAEQQRVTLRQRADEAMTLLQYAIEAEMASDAEKALLLTWKKYVVLLSRVDTSLDSDIEWPQIPE</sequence>
<reference evidence="2 3" key="1">
    <citation type="journal article" date="2009" name="BMC Genomics">
        <title>Comparative genomics of the emerging human pathogen Photorhabdus asymbiotica with the insect pathogen Photorhabdus luminescens.</title>
        <authorList>
            <person name="Wilkinson P."/>
            <person name="Waterfield N.R."/>
            <person name="Crossman L."/>
            <person name="Corton C."/>
            <person name="Sanchez-Contreras M."/>
            <person name="Vlisidou I."/>
            <person name="Barron A."/>
            <person name="Bignell A."/>
            <person name="Clark L."/>
            <person name="Ormond D."/>
            <person name="Mayho M."/>
            <person name="Bason N."/>
            <person name="Smith F."/>
            <person name="Simmonds M."/>
            <person name="Churcher C."/>
            <person name="Harris D."/>
            <person name="Thompson N.R."/>
            <person name="Quail M."/>
            <person name="Parkhill J."/>
            <person name="ffrench-Constant R.H."/>
        </authorList>
    </citation>
    <scope>NUCLEOTIDE SEQUENCE [LARGE SCALE GENOMIC DNA]</scope>
    <source>
        <strain evidence="3">ATCC 43949 / 3105-77</strain>
    </source>
</reference>